<name>A0ABR1L5P3_9PEZI</name>
<dbReference type="Proteomes" id="UP001365128">
    <property type="component" value="Unassembled WGS sequence"/>
</dbReference>
<dbReference type="EMBL" id="JBBPDW010000060">
    <property type="protein sequence ID" value="KAK7530559.1"/>
    <property type="molecule type" value="Genomic_DNA"/>
</dbReference>
<feature type="region of interest" description="Disordered" evidence="1">
    <location>
        <begin position="229"/>
        <end position="286"/>
    </location>
</feature>
<feature type="compositionally biased region" description="Polar residues" evidence="1">
    <location>
        <begin position="271"/>
        <end position="286"/>
    </location>
</feature>
<comment type="caution">
    <text evidence="2">The sequence shown here is derived from an EMBL/GenBank/DDBJ whole genome shotgun (WGS) entry which is preliminary data.</text>
</comment>
<accession>A0ABR1L5P3</accession>
<proteinExistence type="predicted"/>
<feature type="compositionally biased region" description="Polar residues" evidence="1">
    <location>
        <begin position="234"/>
        <end position="254"/>
    </location>
</feature>
<keyword evidence="3" id="KW-1185">Reference proteome</keyword>
<evidence type="ECO:0000313" key="2">
    <source>
        <dbReference type="EMBL" id="KAK7530559.1"/>
    </source>
</evidence>
<sequence length="286" mass="30729">MLVRKEAKKKSAAIAAAVTGQLENEAMTLVLCAACRPTRRPAWLYPSIGEKATRVRGFLLNMALGPGAPSTPCLSPVYPRPPARTTGHFRAGSACELTGAERTATHSTVVHDPVRQLELDAGCCCCSRKTLCSGHHLSMSRPSNTMAVADDSAVFNRPNLSFIPRVLGSGLVVGIWPSLQTPCTKGEECPEYSQSRSMADEPIFNSRSSEKSLLIPMLVSKRLKTAEERIDSPSLGTSKIHTSSKNGTPSSFPTSYPLDPAPRARLPCTLPLSTGYTSSSRYRIPA</sequence>
<evidence type="ECO:0000256" key="1">
    <source>
        <dbReference type="SAM" id="MobiDB-lite"/>
    </source>
</evidence>
<reference evidence="2 3" key="1">
    <citation type="submission" date="2024-04" db="EMBL/GenBank/DDBJ databases">
        <title>Phyllosticta paracitricarpa is synonymous to the EU quarantine fungus P. citricarpa based on phylogenomic analyses.</title>
        <authorList>
            <consortium name="Lawrence Berkeley National Laboratory"/>
            <person name="Van Ingen-Buijs V.A."/>
            <person name="Van Westerhoven A.C."/>
            <person name="Haridas S."/>
            <person name="Skiadas P."/>
            <person name="Martin F."/>
            <person name="Groenewald J.Z."/>
            <person name="Crous P.W."/>
            <person name="Seidl M.F."/>
        </authorList>
    </citation>
    <scope>NUCLEOTIDE SEQUENCE [LARGE SCALE GENOMIC DNA]</scope>
    <source>
        <strain evidence="2 3">CBS 122670</strain>
    </source>
</reference>
<protein>
    <submittedName>
        <fullName evidence="2">Uncharacterized protein</fullName>
    </submittedName>
</protein>
<gene>
    <name evidence="2" type="ORF">IWX46DRAFT_585396</name>
</gene>
<evidence type="ECO:0000313" key="3">
    <source>
        <dbReference type="Proteomes" id="UP001365128"/>
    </source>
</evidence>
<organism evidence="2 3">
    <name type="scientific">Phyllosticta citricarpa</name>
    <dbReference type="NCBI Taxonomy" id="55181"/>
    <lineage>
        <taxon>Eukaryota</taxon>
        <taxon>Fungi</taxon>
        <taxon>Dikarya</taxon>
        <taxon>Ascomycota</taxon>
        <taxon>Pezizomycotina</taxon>
        <taxon>Dothideomycetes</taxon>
        <taxon>Dothideomycetes incertae sedis</taxon>
        <taxon>Botryosphaeriales</taxon>
        <taxon>Phyllostictaceae</taxon>
        <taxon>Phyllosticta</taxon>
    </lineage>
</organism>